<accession>A0AAN8G116</accession>
<evidence type="ECO:0000256" key="1">
    <source>
        <dbReference type="SAM" id="Phobius"/>
    </source>
</evidence>
<dbReference type="EMBL" id="JAZGQO010000018">
    <property type="protein sequence ID" value="KAK6167992.1"/>
    <property type="molecule type" value="Genomic_DNA"/>
</dbReference>
<dbReference type="AlphaFoldDB" id="A0AAN8G116"/>
<keyword evidence="1" id="KW-0812">Transmembrane</keyword>
<keyword evidence="3" id="KW-1185">Reference proteome</keyword>
<evidence type="ECO:0000313" key="2">
    <source>
        <dbReference type="EMBL" id="KAK6167992.1"/>
    </source>
</evidence>
<evidence type="ECO:0000313" key="3">
    <source>
        <dbReference type="Proteomes" id="UP001347796"/>
    </source>
</evidence>
<comment type="caution">
    <text evidence="2">The sequence shown here is derived from an EMBL/GenBank/DDBJ whole genome shotgun (WGS) entry which is preliminary data.</text>
</comment>
<sequence length="237" mass="26851">MYRVIRNDTELIKKNITRVTATNWKAVLCMTLAAVQGLEQSQLLNTIHAKTQANIHRTQENEQTRTVAGVLFEVLYFNGALIANNLSTDTINVPIRPLPKTSIQLKTFRVQLYLLSVILGKITLAVFTGITSSPTRRSETARFAIKILLVSIRRWRNLITLATIRRLDIIINKASALATVAKSKTEFLDTVTLLTAHVEFLITLCRVPLGFKHKQCLVSGYFQFSITLQRYPLRLKQ</sequence>
<dbReference type="Proteomes" id="UP001347796">
    <property type="component" value="Unassembled WGS sequence"/>
</dbReference>
<name>A0AAN8G116_PATCE</name>
<reference evidence="2 3" key="1">
    <citation type="submission" date="2024-01" db="EMBL/GenBank/DDBJ databases">
        <title>The genome of the rayed Mediterranean limpet Patella caerulea (Linnaeus, 1758).</title>
        <authorList>
            <person name="Anh-Thu Weber A."/>
            <person name="Halstead-Nussloch G."/>
        </authorList>
    </citation>
    <scope>NUCLEOTIDE SEQUENCE [LARGE SCALE GENOMIC DNA]</scope>
    <source>
        <strain evidence="2">AATW-2023a</strain>
        <tissue evidence="2">Whole specimen</tissue>
    </source>
</reference>
<organism evidence="2 3">
    <name type="scientific">Patella caerulea</name>
    <name type="common">Rayed Mediterranean limpet</name>
    <dbReference type="NCBI Taxonomy" id="87958"/>
    <lineage>
        <taxon>Eukaryota</taxon>
        <taxon>Metazoa</taxon>
        <taxon>Spiralia</taxon>
        <taxon>Lophotrochozoa</taxon>
        <taxon>Mollusca</taxon>
        <taxon>Gastropoda</taxon>
        <taxon>Patellogastropoda</taxon>
        <taxon>Patelloidea</taxon>
        <taxon>Patellidae</taxon>
        <taxon>Patella</taxon>
    </lineage>
</organism>
<gene>
    <name evidence="2" type="ORF">SNE40_021904</name>
</gene>
<keyword evidence="1" id="KW-0472">Membrane</keyword>
<keyword evidence="1" id="KW-1133">Transmembrane helix</keyword>
<feature type="transmembrane region" description="Helical" evidence="1">
    <location>
        <begin position="110"/>
        <end position="130"/>
    </location>
</feature>
<protein>
    <submittedName>
        <fullName evidence="2">Uncharacterized protein</fullName>
    </submittedName>
</protein>
<proteinExistence type="predicted"/>